<dbReference type="Gene3D" id="2.60.120.920">
    <property type="match status" value="1"/>
</dbReference>
<feature type="compositionally biased region" description="Basic and acidic residues" evidence="1">
    <location>
        <begin position="168"/>
        <end position="202"/>
    </location>
</feature>
<proteinExistence type="predicted"/>
<dbReference type="AlphaFoldDB" id="K0SDP8"/>
<feature type="compositionally biased region" description="Polar residues" evidence="1">
    <location>
        <begin position="203"/>
        <end position="216"/>
    </location>
</feature>
<gene>
    <name evidence="2" type="ORF">THAOC_20727</name>
</gene>
<name>K0SDP8_THAOC</name>
<feature type="compositionally biased region" description="Basic and acidic residues" evidence="1">
    <location>
        <begin position="75"/>
        <end position="90"/>
    </location>
</feature>
<dbReference type="EMBL" id="AGNL01023658">
    <property type="protein sequence ID" value="EJK59091.1"/>
    <property type="molecule type" value="Genomic_DNA"/>
</dbReference>
<sequence length="512" mass="57552">EFAIIGHRAPLTPVLQFKPPFQSEMRQTEPNQTHQPPSRNHPEQDRYQRTPFSGPWGPSPAGGFGPRQGPCTKPNEGRRRPNLKRDRALQTEDFQQAGTANPVPPSSRTPITGIKCKRVWAEESNSRRGKPRSKRRFYLAVTVGTVGDCGPTLASGGSKRLHWWSKSEDKVKETKEEGRREGESEYEDKPPAPMDHISRQRLETTSGASGGTPTMRESTRQDEINIFLDSENRSLRQQLLRSEDEVARLRRQLDYAILHLTCKSFGWKQTASGLDSSLVEEVARQAVCSGRNKVKGVRITLSPYVRGTAWISILHETEHPLKFDTLLGRGIEHANENKTSVRCAEKGIRTTVATNFVMVSGIHYAEFQITGGRFFIGVVRPMPNLDPDRFANDDFHFYVSPWYNRFLATRTDEWGSGNVHACHRSLYTGRISWTNWAGEEQLGAVWEGRGERCGSGDTVGMLLNLDNGTLTAYKNNRLLGVMKDGLSGSYCWYTTVLDKCAISVERCDPPMA</sequence>
<evidence type="ECO:0000313" key="2">
    <source>
        <dbReference type="EMBL" id="EJK59091.1"/>
    </source>
</evidence>
<feature type="non-terminal residue" evidence="2">
    <location>
        <position position="1"/>
    </location>
</feature>
<keyword evidence="3" id="KW-1185">Reference proteome</keyword>
<feature type="region of interest" description="Disordered" evidence="1">
    <location>
        <begin position="1"/>
        <end position="115"/>
    </location>
</feature>
<accession>K0SDP8</accession>
<organism evidence="2 3">
    <name type="scientific">Thalassiosira oceanica</name>
    <name type="common">Marine diatom</name>
    <dbReference type="NCBI Taxonomy" id="159749"/>
    <lineage>
        <taxon>Eukaryota</taxon>
        <taxon>Sar</taxon>
        <taxon>Stramenopiles</taxon>
        <taxon>Ochrophyta</taxon>
        <taxon>Bacillariophyta</taxon>
        <taxon>Coscinodiscophyceae</taxon>
        <taxon>Thalassiosirophycidae</taxon>
        <taxon>Thalassiosirales</taxon>
        <taxon>Thalassiosiraceae</taxon>
        <taxon>Thalassiosira</taxon>
    </lineage>
</organism>
<dbReference type="OrthoDB" id="2967263at2759"/>
<feature type="compositionally biased region" description="Polar residues" evidence="1">
    <location>
        <begin position="24"/>
        <end position="38"/>
    </location>
</feature>
<dbReference type="Proteomes" id="UP000266841">
    <property type="component" value="Unassembled WGS sequence"/>
</dbReference>
<reference evidence="2 3" key="1">
    <citation type="journal article" date="2012" name="Genome Biol.">
        <title>Genome and low-iron response of an oceanic diatom adapted to chronic iron limitation.</title>
        <authorList>
            <person name="Lommer M."/>
            <person name="Specht M."/>
            <person name="Roy A.S."/>
            <person name="Kraemer L."/>
            <person name="Andreson R."/>
            <person name="Gutowska M.A."/>
            <person name="Wolf J."/>
            <person name="Bergner S.V."/>
            <person name="Schilhabel M.B."/>
            <person name="Klostermeier U.C."/>
            <person name="Beiko R.G."/>
            <person name="Rosenstiel P."/>
            <person name="Hippler M."/>
            <person name="Laroche J."/>
        </authorList>
    </citation>
    <scope>NUCLEOTIDE SEQUENCE [LARGE SCALE GENOMIC DNA]</scope>
    <source>
        <strain evidence="2 3">CCMP1005</strain>
    </source>
</reference>
<dbReference type="SUPFAM" id="SSF49899">
    <property type="entry name" value="Concanavalin A-like lectins/glucanases"/>
    <property type="match status" value="1"/>
</dbReference>
<evidence type="ECO:0000256" key="1">
    <source>
        <dbReference type="SAM" id="MobiDB-lite"/>
    </source>
</evidence>
<dbReference type="InterPro" id="IPR043136">
    <property type="entry name" value="B30.2/SPRY_sf"/>
</dbReference>
<protein>
    <recommendedName>
        <fullName evidence="4">B30.2/SPRY domain-containing protein</fullName>
    </recommendedName>
</protein>
<evidence type="ECO:0008006" key="4">
    <source>
        <dbReference type="Google" id="ProtNLM"/>
    </source>
</evidence>
<comment type="caution">
    <text evidence="2">The sequence shown here is derived from an EMBL/GenBank/DDBJ whole genome shotgun (WGS) entry which is preliminary data.</text>
</comment>
<evidence type="ECO:0000313" key="3">
    <source>
        <dbReference type="Proteomes" id="UP000266841"/>
    </source>
</evidence>
<feature type="region of interest" description="Disordered" evidence="1">
    <location>
        <begin position="168"/>
        <end position="221"/>
    </location>
</feature>
<dbReference type="InterPro" id="IPR013320">
    <property type="entry name" value="ConA-like_dom_sf"/>
</dbReference>